<reference evidence="1 2" key="1">
    <citation type="journal article" date="2010" name="PLoS ONE">
        <title>The glycobiome of the rumen bacterium Butyrivibrio proteoclasticus B316(T) highlights adaptation to a polysaccharide-rich environment.</title>
        <authorList>
            <person name="Kelly W.J."/>
            <person name="Leahy S.C."/>
            <person name="Altermann E."/>
            <person name="Yeoman C.J."/>
            <person name="Dunne J.C."/>
            <person name="Kong Z."/>
            <person name="Pacheco D.M."/>
            <person name="Li D."/>
            <person name="Noel S.J."/>
            <person name="Moon C.D."/>
            <person name="Cookson A.L."/>
            <person name="Attwood G.T."/>
        </authorList>
    </citation>
    <scope>NUCLEOTIDE SEQUENCE [LARGE SCALE GENOMIC DNA]</scope>
    <source>
        <strain evidence="2">ATCC 51982 / DSM 14932 / B316</strain>
    </source>
</reference>
<name>E0S2Z2_BUTPB</name>
<organism evidence="1 2">
    <name type="scientific">Butyrivibrio proteoclasticus (strain ATCC 51982 / DSM 14932 / B316)</name>
    <name type="common">Clostridium proteoclasticum</name>
    <dbReference type="NCBI Taxonomy" id="515622"/>
    <lineage>
        <taxon>Bacteria</taxon>
        <taxon>Bacillati</taxon>
        <taxon>Bacillota</taxon>
        <taxon>Clostridia</taxon>
        <taxon>Lachnospirales</taxon>
        <taxon>Lachnospiraceae</taxon>
        <taxon>Butyrivibrio</taxon>
    </lineage>
</organism>
<dbReference type="AlphaFoldDB" id="E0S2Z2"/>
<keyword evidence="2" id="KW-1185">Reference proteome</keyword>
<dbReference type="eggNOG" id="ENOG5033JUE">
    <property type="taxonomic scope" value="Bacteria"/>
</dbReference>
<dbReference type="KEGG" id="bpb:bpr_III086"/>
<sequence length="64" mass="7365">MKCVKCECEMIQAELTGNNIYPLFLKNKRNGIIDSEKRADVICYVCSECGYIELYAKDPKRLKA</sequence>
<dbReference type="RefSeq" id="WP_013282426.1">
    <property type="nucleotide sequence ID" value="NC_014388.1"/>
</dbReference>
<accession>E0S2Z2</accession>
<dbReference type="Proteomes" id="UP000001299">
    <property type="component" value="Chromosome 2"/>
</dbReference>
<gene>
    <name evidence="1" type="ordered locus">bpr_III086</name>
</gene>
<proteinExistence type="predicted"/>
<protein>
    <submittedName>
        <fullName evidence="1">Uncharacterized protein</fullName>
    </submittedName>
</protein>
<dbReference type="STRING" id="515622.bpr_III086"/>
<evidence type="ECO:0000313" key="1">
    <source>
        <dbReference type="EMBL" id="ADL35774.1"/>
    </source>
</evidence>
<dbReference type="EMBL" id="CP001811">
    <property type="protein sequence ID" value="ADL35774.1"/>
    <property type="molecule type" value="Genomic_DNA"/>
</dbReference>
<evidence type="ECO:0000313" key="2">
    <source>
        <dbReference type="Proteomes" id="UP000001299"/>
    </source>
</evidence>
<dbReference type="HOGENOM" id="CLU_191389_1_0_9"/>